<evidence type="ECO:0000256" key="6">
    <source>
        <dbReference type="ARBA" id="ARBA00023136"/>
    </source>
</evidence>
<feature type="transmembrane region" description="Helical" evidence="10">
    <location>
        <begin position="105"/>
        <end position="128"/>
    </location>
</feature>
<name>A7RX79_NEMVE</name>
<dbReference type="InterPro" id="IPR000276">
    <property type="entry name" value="GPCR_Rhodpsn"/>
</dbReference>
<dbReference type="EMBL" id="DS469549">
    <property type="protein sequence ID" value="EDO43915.1"/>
    <property type="molecule type" value="Genomic_DNA"/>
</dbReference>
<dbReference type="GO" id="GO:0005886">
    <property type="term" value="C:plasma membrane"/>
    <property type="evidence" value="ECO:0000318"/>
    <property type="project" value="GO_Central"/>
</dbReference>
<evidence type="ECO:0000256" key="3">
    <source>
        <dbReference type="ARBA" id="ARBA00022692"/>
    </source>
</evidence>
<dbReference type="PROSITE" id="PS50262">
    <property type="entry name" value="G_PROTEIN_RECEP_F1_2"/>
    <property type="match status" value="1"/>
</dbReference>
<dbReference type="InterPro" id="IPR017452">
    <property type="entry name" value="GPCR_Rhodpsn_7TM"/>
</dbReference>
<protein>
    <recommendedName>
        <fullName evidence="11">G-protein coupled receptors family 1 profile domain-containing protein</fullName>
    </recommendedName>
</protein>
<dbReference type="PROSITE" id="PS00237">
    <property type="entry name" value="G_PROTEIN_RECEP_F1_1"/>
    <property type="match status" value="1"/>
</dbReference>
<keyword evidence="3 9" id="KW-0812">Transmembrane</keyword>
<keyword evidence="5 9" id="KW-0297">G-protein coupled receptor</keyword>
<feature type="transmembrane region" description="Helical" evidence="10">
    <location>
        <begin position="193"/>
        <end position="217"/>
    </location>
</feature>
<keyword evidence="8 9" id="KW-0807">Transducer</keyword>
<evidence type="ECO:0000259" key="11">
    <source>
        <dbReference type="PROSITE" id="PS50262"/>
    </source>
</evidence>
<evidence type="ECO:0000313" key="13">
    <source>
        <dbReference type="Proteomes" id="UP000001593"/>
    </source>
</evidence>
<evidence type="ECO:0000256" key="5">
    <source>
        <dbReference type="ARBA" id="ARBA00023040"/>
    </source>
</evidence>
<dbReference type="InParanoid" id="A7RX79"/>
<keyword evidence="2" id="KW-1003">Cell membrane</keyword>
<dbReference type="PhylomeDB" id="A7RX79"/>
<evidence type="ECO:0000256" key="1">
    <source>
        <dbReference type="ARBA" id="ARBA00004651"/>
    </source>
</evidence>
<evidence type="ECO:0000256" key="7">
    <source>
        <dbReference type="ARBA" id="ARBA00023170"/>
    </source>
</evidence>
<accession>A7RX79</accession>
<evidence type="ECO:0000256" key="10">
    <source>
        <dbReference type="SAM" id="Phobius"/>
    </source>
</evidence>
<evidence type="ECO:0000256" key="8">
    <source>
        <dbReference type="ARBA" id="ARBA00023224"/>
    </source>
</evidence>
<keyword evidence="13" id="KW-1185">Reference proteome</keyword>
<dbReference type="SMART" id="SM01381">
    <property type="entry name" value="7TM_GPCR_Srsx"/>
    <property type="match status" value="1"/>
</dbReference>
<comment type="subcellular location">
    <subcellularLocation>
        <location evidence="1">Cell membrane</location>
        <topology evidence="1">Multi-pass membrane protein</topology>
    </subcellularLocation>
</comment>
<feature type="non-terminal residue" evidence="12">
    <location>
        <position position="252"/>
    </location>
</feature>
<sequence length="252" mass="28291">TILMNSLVIVIIWRSSPLQTNTNILLASLAVTDLMVGCIAQPLFITREYFHLNGVPDCNIGMAYSCIQFLAGGASIAHIIPITLERYIAIKYPMKSSLWITKKRLKIVIMASWLLAIYIFALTIVGFKAELKAGKLVRDISAFTVMLVTSIVVTLCYFNIFRISSHHKRCLFVLARTVRSNEDKKRWIRENKAAKTTAIIIGMFFFSYLLPFAFVVLVNTHPDPNESSLVYALLTLSQTLALIISPANPVIY</sequence>
<dbReference type="PANTHER" id="PTHR24249">
    <property type="entry name" value="HISTAMINE RECEPTOR-RELATED G-PROTEIN COUPLED RECEPTOR"/>
    <property type="match status" value="1"/>
</dbReference>
<evidence type="ECO:0000313" key="12">
    <source>
        <dbReference type="EMBL" id="EDO43915.1"/>
    </source>
</evidence>
<dbReference type="AlphaFoldDB" id="A7RX79"/>
<evidence type="ECO:0000256" key="9">
    <source>
        <dbReference type="RuleBase" id="RU000688"/>
    </source>
</evidence>
<dbReference type="KEGG" id="nve:5515931"/>
<feature type="transmembrane region" description="Helical" evidence="10">
    <location>
        <begin position="60"/>
        <end position="84"/>
    </location>
</feature>
<proteinExistence type="inferred from homology"/>
<feature type="domain" description="G-protein coupled receptors family 1 profile" evidence="11">
    <location>
        <begin position="4"/>
        <end position="252"/>
    </location>
</feature>
<dbReference type="PRINTS" id="PR00237">
    <property type="entry name" value="GPCRRHODOPSN"/>
</dbReference>
<dbReference type="PANTHER" id="PTHR24249:SF372">
    <property type="entry name" value="G-PROTEIN COUPLED RECEPTORS FAMILY 1 PROFILE DOMAIN-CONTAINING PROTEIN"/>
    <property type="match status" value="1"/>
</dbReference>
<dbReference type="GO" id="GO:0007186">
    <property type="term" value="P:G protein-coupled receptor signaling pathway"/>
    <property type="evidence" value="ECO:0000318"/>
    <property type="project" value="GO_Central"/>
</dbReference>
<evidence type="ECO:0000256" key="2">
    <source>
        <dbReference type="ARBA" id="ARBA00022475"/>
    </source>
</evidence>
<dbReference type="STRING" id="45351.A7RX79"/>
<feature type="non-terminal residue" evidence="12">
    <location>
        <position position="1"/>
    </location>
</feature>
<organism evidence="12 13">
    <name type="scientific">Nematostella vectensis</name>
    <name type="common">Starlet sea anemone</name>
    <dbReference type="NCBI Taxonomy" id="45351"/>
    <lineage>
        <taxon>Eukaryota</taxon>
        <taxon>Metazoa</taxon>
        <taxon>Cnidaria</taxon>
        <taxon>Anthozoa</taxon>
        <taxon>Hexacorallia</taxon>
        <taxon>Actiniaria</taxon>
        <taxon>Edwardsiidae</taxon>
        <taxon>Nematostella</taxon>
    </lineage>
</organism>
<keyword evidence="4 10" id="KW-1133">Transmembrane helix</keyword>
<comment type="similarity">
    <text evidence="9">Belongs to the G-protein coupled receptor 1 family.</text>
</comment>
<gene>
    <name evidence="12" type="ORF">NEMVEDRAFT_v1g24947</name>
</gene>
<dbReference type="InterPro" id="IPR050569">
    <property type="entry name" value="TAAR"/>
</dbReference>
<dbReference type="Pfam" id="PF00001">
    <property type="entry name" value="7tm_1"/>
    <property type="match status" value="1"/>
</dbReference>
<dbReference type="HOGENOM" id="CLU_1105034_0_0_1"/>
<dbReference type="eggNOG" id="KOG3656">
    <property type="taxonomic scope" value="Eukaryota"/>
</dbReference>
<dbReference type="Gene3D" id="1.20.1070.10">
    <property type="entry name" value="Rhodopsin 7-helix transmembrane proteins"/>
    <property type="match status" value="1"/>
</dbReference>
<keyword evidence="7 9" id="KW-0675">Receptor</keyword>
<reference evidence="12 13" key="1">
    <citation type="journal article" date="2007" name="Science">
        <title>Sea anemone genome reveals ancestral eumetazoan gene repertoire and genomic organization.</title>
        <authorList>
            <person name="Putnam N.H."/>
            <person name="Srivastava M."/>
            <person name="Hellsten U."/>
            <person name="Dirks B."/>
            <person name="Chapman J."/>
            <person name="Salamov A."/>
            <person name="Terry A."/>
            <person name="Shapiro H."/>
            <person name="Lindquist E."/>
            <person name="Kapitonov V.V."/>
            <person name="Jurka J."/>
            <person name="Genikhovich G."/>
            <person name="Grigoriev I.V."/>
            <person name="Lucas S.M."/>
            <person name="Steele R.E."/>
            <person name="Finnerty J.R."/>
            <person name="Technau U."/>
            <person name="Martindale M.Q."/>
            <person name="Rokhsar D.S."/>
        </authorList>
    </citation>
    <scope>NUCLEOTIDE SEQUENCE [LARGE SCALE GENOMIC DNA]</scope>
    <source>
        <strain evidence="13">CH2 X CH6</strain>
    </source>
</reference>
<dbReference type="CDD" id="cd00637">
    <property type="entry name" value="7tm_classA_rhodopsin-like"/>
    <property type="match status" value="1"/>
</dbReference>
<dbReference type="OMA" id="RISSHHK"/>
<keyword evidence="6 10" id="KW-0472">Membrane</keyword>
<evidence type="ECO:0000256" key="4">
    <source>
        <dbReference type="ARBA" id="ARBA00022989"/>
    </source>
</evidence>
<dbReference type="SUPFAM" id="SSF81321">
    <property type="entry name" value="Family A G protein-coupled receptor-like"/>
    <property type="match status" value="1"/>
</dbReference>
<feature type="transmembrane region" description="Helical" evidence="10">
    <location>
        <begin position="140"/>
        <end position="160"/>
    </location>
</feature>
<feature type="transmembrane region" description="Helical" evidence="10">
    <location>
        <begin position="229"/>
        <end position="251"/>
    </location>
</feature>
<dbReference type="GO" id="GO:0004930">
    <property type="term" value="F:G protein-coupled receptor activity"/>
    <property type="evidence" value="ECO:0000318"/>
    <property type="project" value="GO_Central"/>
</dbReference>
<dbReference type="Proteomes" id="UP000001593">
    <property type="component" value="Unassembled WGS sequence"/>
</dbReference>
<feature type="transmembrane region" description="Helical" evidence="10">
    <location>
        <begin position="24"/>
        <end position="45"/>
    </location>
</feature>